<evidence type="ECO:0000313" key="5">
    <source>
        <dbReference type="Proteomes" id="UP000736672"/>
    </source>
</evidence>
<dbReference type="OrthoDB" id="5026096at2759"/>
<dbReference type="SMART" id="SM00355">
    <property type="entry name" value="ZnF_C2H2"/>
    <property type="match status" value="1"/>
</dbReference>
<accession>A0A9P9G6U6</accession>
<evidence type="ECO:0000256" key="1">
    <source>
        <dbReference type="PROSITE-ProRule" id="PRU00042"/>
    </source>
</evidence>
<evidence type="ECO:0000313" key="4">
    <source>
        <dbReference type="EMBL" id="KAH7234094.1"/>
    </source>
</evidence>
<dbReference type="InterPro" id="IPR013087">
    <property type="entry name" value="Znf_C2H2_type"/>
</dbReference>
<gene>
    <name evidence="4" type="ORF">B0J15DRAFT_155581</name>
</gene>
<feature type="compositionally biased region" description="Basic residues" evidence="2">
    <location>
        <begin position="444"/>
        <end position="455"/>
    </location>
</feature>
<evidence type="ECO:0000259" key="3">
    <source>
        <dbReference type="PROSITE" id="PS50157"/>
    </source>
</evidence>
<keyword evidence="5" id="KW-1185">Reference proteome</keyword>
<dbReference type="Proteomes" id="UP000736672">
    <property type="component" value="Unassembled WGS sequence"/>
</dbReference>
<proteinExistence type="predicted"/>
<reference evidence="4" key="1">
    <citation type="journal article" date="2021" name="Nat. Commun.">
        <title>Genetic determinants of endophytism in the Arabidopsis root mycobiome.</title>
        <authorList>
            <person name="Mesny F."/>
            <person name="Miyauchi S."/>
            <person name="Thiergart T."/>
            <person name="Pickel B."/>
            <person name="Atanasova L."/>
            <person name="Karlsson M."/>
            <person name="Huettel B."/>
            <person name="Barry K.W."/>
            <person name="Haridas S."/>
            <person name="Chen C."/>
            <person name="Bauer D."/>
            <person name="Andreopoulos W."/>
            <person name="Pangilinan J."/>
            <person name="LaButti K."/>
            <person name="Riley R."/>
            <person name="Lipzen A."/>
            <person name="Clum A."/>
            <person name="Drula E."/>
            <person name="Henrissat B."/>
            <person name="Kohler A."/>
            <person name="Grigoriev I.V."/>
            <person name="Martin F.M."/>
            <person name="Hacquard S."/>
        </authorList>
    </citation>
    <scope>NUCLEOTIDE SEQUENCE</scope>
    <source>
        <strain evidence="4">FSSC 5 MPI-SDFR-AT-0091</strain>
    </source>
</reference>
<protein>
    <recommendedName>
        <fullName evidence="3">C2H2-type domain-containing protein</fullName>
    </recommendedName>
</protein>
<organism evidence="4 5">
    <name type="scientific">Fusarium solani</name>
    <name type="common">Filamentous fungus</name>
    <dbReference type="NCBI Taxonomy" id="169388"/>
    <lineage>
        <taxon>Eukaryota</taxon>
        <taxon>Fungi</taxon>
        <taxon>Dikarya</taxon>
        <taxon>Ascomycota</taxon>
        <taxon>Pezizomycotina</taxon>
        <taxon>Sordariomycetes</taxon>
        <taxon>Hypocreomycetidae</taxon>
        <taxon>Hypocreales</taxon>
        <taxon>Nectriaceae</taxon>
        <taxon>Fusarium</taxon>
        <taxon>Fusarium solani species complex</taxon>
    </lineage>
</organism>
<feature type="region of interest" description="Disordered" evidence="2">
    <location>
        <begin position="444"/>
        <end position="466"/>
    </location>
</feature>
<keyword evidence="1" id="KW-0863">Zinc-finger</keyword>
<evidence type="ECO:0000256" key="2">
    <source>
        <dbReference type="SAM" id="MobiDB-lite"/>
    </source>
</evidence>
<feature type="domain" description="C2H2-type" evidence="3">
    <location>
        <begin position="431"/>
        <end position="454"/>
    </location>
</feature>
<comment type="caution">
    <text evidence="4">The sequence shown here is derived from an EMBL/GenBank/DDBJ whole genome shotgun (WGS) entry which is preliminary data.</text>
</comment>
<dbReference type="GO" id="GO:0008270">
    <property type="term" value="F:zinc ion binding"/>
    <property type="evidence" value="ECO:0007669"/>
    <property type="project" value="UniProtKB-KW"/>
</dbReference>
<dbReference type="PROSITE" id="PS00028">
    <property type="entry name" value="ZINC_FINGER_C2H2_1"/>
    <property type="match status" value="1"/>
</dbReference>
<dbReference type="EMBL" id="JAGTJS010000027">
    <property type="protein sequence ID" value="KAH7234094.1"/>
    <property type="molecule type" value="Genomic_DNA"/>
</dbReference>
<dbReference type="AlphaFoldDB" id="A0A9P9G6U6"/>
<keyword evidence="1" id="KW-0479">Metal-binding</keyword>
<dbReference type="PROSITE" id="PS50157">
    <property type="entry name" value="ZINC_FINGER_C2H2_2"/>
    <property type="match status" value="1"/>
</dbReference>
<dbReference type="Gene3D" id="3.30.160.60">
    <property type="entry name" value="Classic Zinc Finger"/>
    <property type="match status" value="1"/>
</dbReference>
<sequence>MQARPNPEGPTSRRLSHIDGLLAGFNVLASDCPIDRQKQQWDRLEALRGEMQRQWEGLRDVPLAVDDLEGFCDTALFAYRNALAGLVPTDLPKVAGLCSLSYAVSRILEREGTPSSENFLDDVQVCLQPLERQEDRQMIEGVMAKLWPPTVQVGQASHMGSDSVVTHQDQGWTYYPSSQAPVYPSATSSEPRQIQGTSCLPYSSTTSGFGGLAGGLPVSANWAQTTQRPFEQFDAAVDTADYLALSLLPMPTTPWSGPGQVGLQVGSYGQLEAASEPTAVSSSPSGPQHVQDTGLFGAIGAFLDGSSNFLSQLSGNGITAKNLAACLSSSQERLKDKEQLQYSYVEPLIKRQELLQAPYSTILSISKKFVAYGCLQSVEEVQSYMKAVAEELFYDDAAQELFLQSIKTLPTETDLSVQECRCLASAKPGAVRCPNCKKSFSKKSNMVRHQKKYHRPGSQGDGLTSA</sequence>
<name>A0A9P9G6U6_FUSSL</name>
<keyword evidence="1" id="KW-0862">Zinc</keyword>